<protein>
    <submittedName>
        <fullName evidence="1">Unannotated protein</fullName>
    </submittedName>
</protein>
<gene>
    <name evidence="1" type="ORF">UFOPK3914_01482</name>
    <name evidence="2" type="ORF">UFOPK4354_01646</name>
</gene>
<organism evidence="1">
    <name type="scientific">freshwater metagenome</name>
    <dbReference type="NCBI Taxonomy" id="449393"/>
    <lineage>
        <taxon>unclassified sequences</taxon>
        <taxon>metagenomes</taxon>
        <taxon>ecological metagenomes</taxon>
    </lineage>
</organism>
<dbReference type="EMBL" id="CAFBQW010000228">
    <property type="protein sequence ID" value="CAB5068791.1"/>
    <property type="molecule type" value="Genomic_DNA"/>
</dbReference>
<evidence type="ECO:0000313" key="1">
    <source>
        <dbReference type="EMBL" id="CAB4988930.1"/>
    </source>
</evidence>
<sequence>MSWEPLSSPADHTHGIAETIETLHRRLGLACSDVLGTLEDNWVGLLGAELASHCVLESVRNQVLVISVDDPAIADHLKWSRTELLGAANALSGGENFTDLKLKVQR</sequence>
<name>A0A6J7N673_9ZZZZ</name>
<dbReference type="PANTHER" id="PTHR36456">
    <property type="entry name" value="UPF0232 PROTEIN SCO3875"/>
    <property type="match status" value="1"/>
</dbReference>
<proteinExistence type="predicted"/>
<dbReference type="InterPro" id="IPR007922">
    <property type="entry name" value="DciA-like"/>
</dbReference>
<evidence type="ECO:0000313" key="2">
    <source>
        <dbReference type="EMBL" id="CAB5068791.1"/>
    </source>
</evidence>
<dbReference type="EMBL" id="CAFBOG010000156">
    <property type="protein sequence ID" value="CAB4988930.1"/>
    <property type="molecule type" value="Genomic_DNA"/>
</dbReference>
<dbReference type="AlphaFoldDB" id="A0A6J7N673"/>
<dbReference type="Pfam" id="PF05258">
    <property type="entry name" value="DciA"/>
    <property type="match status" value="1"/>
</dbReference>
<reference evidence="1" key="1">
    <citation type="submission" date="2020-05" db="EMBL/GenBank/DDBJ databases">
        <authorList>
            <person name="Chiriac C."/>
            <person name="Salcher M."/>
            <person name="Ghai R."/>
            <person name="Kavagutti S V."/>
        </authorList>
    </citation>
    <scope>NUCLEOTIDE SEQUENCE</scope>
</reference>
<accession>A0A6J7N673</accession>
<dbReference type="PANTHER" id="PTHR36456:SF1">
    <property type="entry name" value="UPF0232 PROTEIN SCO3875"/>
    <property type="match status" value="1"/>
</dbReference>